<dbReference type="InterPro" id="IPR011004">
    <property type="entry name" value="Trimer_LpxA-like_sf"/>
</dbReference>
<evidence type="ECO:0000313" key="3">
    <source>
        <dbReference type="EMBL" id="TXS90860.1"/>
    </source>
</evidence>
<comment type="similarity">
    <text evidence="1">Belongs to the transferase hexapeptide repeat family.</text>
</comment>
<dbReference type="GO" id="GO:0005829">
    <property type="term" value="C:cytosol"/>
    <property type="evidence" value="ECO:0007669"/>
    <property type="project" value="TreeGrafter"/>
</dbReference>
<evidence type="ECO:0000256" key="1">
    <source>
        <dbReference type="ARBA" id="ARBA00007274"/>
    </source>
</evidence>
<dbReference type="SUPFAM" id="SSF51161">
    <property type="entry name" value="Trimeric LpxA-like enzymes"/>
    <property type="match status" value="1"/>
</dbReference>
<reference evidence="3 4" key="1">
    <citation type="submission" date="2019-08" db="EMBL/GenBank/DDBJ databases">
        <title>Parahaliea maris sp. nov., isolated from the surface seawater.</title>
        <authorList>
            <person name="Liu Y."/>
        </authorList>
    </citation>
    <scope>NUCLEOTIDE SEQUENCE [LARGE SCALE GENOMIC DNA]</scope>
    <source>
        <strain evidence="3 4">HSLHS9</strain>
    </source>
</reference>
<dbReference type="AlphaFoldDB" id="A0A5C8ZT50"/>
<dbReference type="PANTHER" id="PTHR23416">
    <property type="entry name" value="SIALIC ACID SYNTHASE-RELATED"/>
    <property type="match status" value="1"/>
</dbReference>
<gene>
    <name evidence="3" type="primary">wcaF</name>
    <name evidence="3" type="ORF">FV139_17985</name>
</gene>
<dbReference type="PANTHER" id="PTHR23416:SF23">
    <property type="entry name" value="ACETYLTRANSFERASE C18B11.09C-RELATED"/>
    <property type="match status" value="1"/>
</dbReference>
<dbReference type="Gene3D" id="2.160.10.10">
    <property type="entry name" value="Hexapeptide repeat proteins"/>
    <property type="match status" value="1"/>
</dbReference>
<dbReference type="InterPro" id="IPR051159">
    <property type="entry name" value="Hexapeptide_acetyltransf"/>
</dbReference>
<proteinExistence type="inferred from homology"/>
<keyword evidence="4" id="KW-1185">Reference proteome</keyword>
<dbReference type="NCBIfam" id="NF007797">
    <property type="entry name" value="PRK10502.1"/>
    <property type="match status" value="1"/>
</dbReference>
<dbReference type="EMBL" id="VRZA01000007">
    <property type="protein sequence ID" value="TXS90860.1"/>
    <property type="molecule type" value="Genomic_DNA"/>
</dbReference>
<keyword evidence="2 3" id="KW-0808">Transferase</keyword>
<dbReference type="Proteomes" id="UP000321039">
    <property type="component" value="Unassembled WGS sequence"/>
</dbReference>
<dbReference type="CDD" id="cd05825">
    <property type="entry name" value="LbH_wcaF_like"/>
    <property type="match status" value="1"/>
</dbReference>
<evidence type="ECO:0000313" key="4">
    <source>
        <dbReference type="Proteomes" id="UP000321039"/>
    </source>
</evidence>
<name>A0A5C8ZT50_9GAMM</name>
<sequence length="207" mass="23376">MQTGIVREGNFEQTAKVAVCGIKHGSKKMNLANYNKGEFNAGRGLFTQILWYLLNELIISSCLPGSYWRVFLLRSFGASIGRNVVVKPHVKIKYPWRLRVGHNSWIGENVWIDNLDEVRIGNNVCISQGCYLCTGSHDWKSDRFDLVTSRIEISDSVWVCAMCKLAPGVTIGTGSVISLGLVVRGKVGEWKILTERKNQHFQERARF</sequence>
<protein>
    <submittedName>
        <fullName evidence="3">Colanic acid biosynthesis acetyltransferase WcaF</fullName>
    </submittedName>
</protein>
<dbReference type="GO" id="GO:0008374">
    <property type="term" value="F:O-acyltransferase activity"/>
    <property type="evidence" value="ECO:0007669"/>
    <property type="project" value="TreeGrafter"/>
</dbReference>
<comment type="caution">
    <text evidence="3">The sequence shown here is derived from an EMBL/GenBank/DDBJ whole genome shotgun (WGS) entry which is preliminary data.</text>
</comment>
<accession>A0A5C8ZT50</accession>
<organism evidence="3 4">
    <name type="scientific">Parahaliea maris</name>
    <dbReference type="NCBI Taxonomy" id="2716870"/>
    <lineage>
        <taxon>Bacteria</taxon>
        <taxon>Pseudomonadati</taxon>
        <taxon>Pseudomonadota</taxon>
        <taxon>Gammaproteobacteria</taxon>
        <taxon>Cellvibrionales</taxon>
        <taxon>Halieaceae</taxon>
        <taxon>Parahaliea</taxon>
    </lineage>
</organism>
<evidence type="ECO:0000256" key="2">
    <source>
        <dbReference type="ARBA" id="ARBA00022679"/>
    </source>
</evidence>